<dbReference type="PROSITE" id="PS50853">
    <property type="entry name" value="FN3"/>
    <property type="match status" value="1"/>
</dbReference>
<dbReference type="Pfam" id="PF00041">
    <property type="entry name" value="fn3"/>
    <property type="match status" value="1"/>
</dbReference>
<dbReference type="RefSeq" id="WP_377376780.1">
    <property type="nucleotide sequence ID" value="NZ_JBHSSW010000005.1"/>
</dbReference>
<organism evidence="2 3">
    <name type="scientific">Ponticaulis profundi</name>
    <dbReference type="NCBI Taxonomy" id="2665222"/>
    <lineage>
        <taxon>Bacteria</taxon>
        <taxon>Pseudomonadati</taxon>
        <taxon>Pseudomonadota</taxon>
        <taxon>Alphaproteobacteria</taxon>
        <taxon>Hyphomonadales</taxon>
        <taxon>Hyphomonadaceae</taxon>
        <taxon>Ponticaulis</taxon>
    </lineage>
</organism>
<evidence type="ECO:0000313" key="3">
    <source>
        <dbReference type="Proteomes" id="UP001596303"/>
    </source>
</evidence>
<dbReference type="SUPFAM" id="SSF49265">
    <property type="entry name" value="Fibronectin type III"/>
    <property type="match status" value="1"/>
</dbReference>
<name>A0ABW1S8R2_9PROT</name>
<dbReference type="Gene3D" id="2.60.40.10">
    <property type="entry name" value="Immunoglobulins"/>
    <property type="match status" value="1"/>
</dbReference>
<dbReference type="Pfam" id="PF12006">
    <property type="entry name" value="DUF3500"/>
    <property type="match status" value="1"/>
</dbReference>
<comment type="caution">
    <text evidence="2">The sequence shown here is derived from an EMBL/GenBank/DDBJ whole genome shotgun (WGS) entry which is preliminary data.</text>
</comment>
<dbReference type="InterPro" id="IPR036116">
    <property type="entry name" value="FN3_sf"/>
</dbReference>
<proteinExistence type="predicted"/>
<accession>A0ABW1S8R2</accession>
<keyword evidence="3" id="KW-1185">Reference proteome</keyword>
<dbReference type="InterPro" id="IPR003961">
    <property type="entry name" value="FN3_dom"/>
</dbReference>
<protein>
    <submittedName>
        <fullName evidence="2">DUF3500 domain-containing protein</fullName>
    </submittedName>
</protein>
<dbReference type="InterPro" id="IPR021889">
    <property type="entry name" value="DUF3500"/>
</dbReference>
<dbReference type="EMBL" id="JBHSSW010000005">
    <property type="protein sequence ID" value="MFC6197617.1"/>
    <property type="molecule type" value="Genomic_DNA"/>
</dbReference>
<evidence type="ECO:0000259" key="1">
    <source>
        <dbReference type="PROSITE" id="PS50853"/>
    </source>
</evidence>
<dbReference type="PANTHER" id="PTHR37489:SF1">
    <property type="entry name" value="DUF3500 DOMAIN-CONTAINING PROTEIN"/>
    <property type="match status" value="1"/>
</dbReference>
<dbReference type="Proteomes" id="UP001596303">
    <property type="component" value="Unassembled WGS sequence"/>
</dbReference>
<gene>
    <name evidence="2" type="ORF">ACFQDM_05980</name>
</gene>
<sequence length="454" mass="48819">MLSSLGGWLRDRQLLIATVSSVGLAACSGSSDGDGGPAELELPGVPQNIVVSEEDARLIFSFDEPATGGPAYRYTVTCEPQDEELDTVSRYSGVSPVTLSGMTNEMEYSCTLVASNTAGEGPETVLLATPTSGFYDTDCSNQTTTGDRLTCLSSNFLSGLSTTQRSNTLLELSETNAVQVWSDLRAGAYARVGMSFAAMTEDQADDALLLIQEALSEAGSDTLIGIFAADDFLSETLNGYGSDLYYFSFLGTPSTSEPWILAFTGHHYSALISVDGDYVSMTPHFVASEPLTFTLEDVDFAPMESRHTALTDMLASLTADQLNTANLGETFDDILGGPRDDYPYPDPKEGVSVGELSAAQRELVADAIAAFSNDQTDMELTAVYTTEEALDETYIAWSTDEELTEEGGYVRIDGPQVWIELAVVDGEATSDAHYHTIWRDRALDYGGNFDLSDE</sequence>
<feature type="domain" description="Fibronectin type-III" evidence="1">
    <location>
        <begin position="45"/>
        <end position="134"/>
    </location>
</feature>
<dbReference type="SMART" id="SM00060">
    <property type="entry name" value="FN3"/>
    <property type="match status" value="1"/>
</dbReference>
<dbReference type="InterPro" id="IPR013783">
    <property type="entry name" value="Ig-like_fold"/>
</dbReference>
<dbReference type="CDD" id="cd00063">
    <property type="entry name" value="FN3"/>
    <property type="match status" value="1"/>
</dbReference>
<dbReference type="PANTHER" id="PTHR37489">
    <property type="entry name" value="DUF3500 DOMAIN-CONTAINING PROTEIN"/>
    <property type="match status" value="1"/>
</dbReference>
<reference evidence="3" key="1">
    <citation type="journal article" date="2019" name="Int. J. Syst. Evol. Microbiol.">
        <title>The Global Catalogue of Microorganisms (GCM) 10K type strain sequencing project: providing services to taxonomists for standard genome sequencing and annotation.</title>
        <authorList>
            <consortium name="The Broad Institute Genomics Platform"/>
            <consortium name="The Broad Institute Genome Sequencing Center for Infectious Disease"/>
            <person name="Wu L."/>
            <person name="Ma J."/>
        </authorList>
    </citation>
    <scope>NUCLEOTIDE SEQUENCE [LARGE SCALE GENOMIC DNA]</scope>
    <source>
        <strain evidence="3">CGMCC-1.15741</strain>
    </source>
</reference>
<evidence type="ECO:0000313" key="2">
    <source>
        <dbReference type="EMBL" id="MFC6197617.1"/>
    </source>
</evidence>